<dbReference type="NCBIfam" id="TIGR00074">
    <property type="entry name" value="hypC_hupF"/>
    <property type="match status" value="1"/>
</dbReference>
<comment type="similarity">
    <text evidence="1">Belongs to the HupF/HypC family.</text>
</comment>
<accession>A0ABS4KQ42</accession>
<sequence>MCLAVPAQIKIINGNLADVDIMGIDKKVDIQLIENPKIDDYVLIHAGFGIQKIDKEYFDYLENIFKSEIDSGENI</sequence>
<dbReference type="Pfam" id="PF01455">
    <property type="entry name" value="HupF_HypC"/>
    <property type="match status" value="1"/>
</dbReference>
<dbReference type="PRINTS" id="PR00445">
    <property type="entry name" value="HUPFHYPC"/>
</dbReference>
<comment type="caution">
    <text evidence="2">The sequence shown here is derived from an EMBL/GenBank/DDBJ whole genome shotgun (WGS) entry which is preliminary data.</text>
</comment>
<dbReference type="InterPro" id="IPR001109">
    <property type="entry name" value="Hydrogenase_HupF/HypC"/>
</dbReference>
<dbReference type="SUPFAM" id="SSF159127">
    <property type="entry name" value="HupF/HypC-like"/>
    <property type="match status" value="1"/>
</dbReference>
<dbReference type="Gene3D" id="2.30.30.140">
    <property type="match status" value="1"/>
</dbReference>
<dbReference type="InterPro" id="IPR019812">
    <property type="entry name" value="Hydgase_assmbl_chp_CS"/>
</dbReference>
<evidence type="ECO:0000313" key="3">
    <source>
        <dbReference type="Proteomes" id="UP001519307"/>
    </source>
</evidence>
<name>A0ABS4KQ42_9CLOT</name>
<dbReference type="PANTHER" id="PTHR35177:SF2">
    <property type="entry name" value="HYDROGENASE MATURATION FACTOR HYBG"/>
    <property type="match status" value="1"/>
</dbReference>
<dbReference type="Proteomes" id="UP001519307">
    <property type="component" value="Unassembled WGS sequence"/>
</dbReference>
<gene>
    <name evidence="2" type="ORF">J2Z42_000365</name>
</gene>
<dbReference type="EMBL" id="JAGGLM010000001">
    <property type="protein sequence ID" value="MBP2031700.1"/>
    <property type="molecule type" value="Genomic_DNA"/>
</dbReference>
<evidence type="ECO:0000313" key="2">
    <source>
        <dbReference type="EMBL" id="MBP2031700.1"/>
    </source>
</evidence>
<dbReference type="RefSeq" id="WP_209700643.1">
    <property type="nucleotide sequence ID" value="NZ_JAGGLM010000001.1"/>
</dbReference>
<keyword evidence="3" id="KW-1185">Reference proteome</keyword>
<reference evidence="2 3" key="1">
    <citation type="submission" date="2021-03" db="EMBL/GenBank/DDBJ databases">
        <title>Genomic Encyclopedia of Type Strains, Phase IV (KMG-IV): sequencing the most valuable type-strain genomes for metagenomic binning, comparative biology and taxonomic classification.</title>
        <authorList>
            <person name="Goeker M."/>
        </authorList>
    </citation>
    <scope>NUCLEOTIDE SEQUENCE [LARGE SCALE GENOMIC DNA]</scope>
    <source>
        <strain evidence="2 3">DSM 28783</strain>
    </source>
</reference>
<protein>
    <submittedName>
        <fullName evidence="2">Hydrogenase expression/formation protein HypC</fullName>
    </submittedName>
</protein>
<organism evidence="2 3">
    <name type="scientific">Clostridium algifaecis</name>
    <dbReference type="NCBI Taxonomy" id="1472040"/>
    <lineage>
        <taxon>Bacteria</taxon>
        <taxon>Bacillati</taxon>
        <taxon>Bacillota</taxon>
        <taxon>Clostridia</taxon>
        <taxon>Eubacteriales</taxon>
        <taxon>Clostridiaceae</taxon>
        <taxon>Clostridium</taxon>
    </lineage>
</organism>
<proteinExistence type="inferred from homology"/>
<dbReference type="PANTHER" id="PTHR35177">
    <property type="entry name" value="HYDROGENASE MATURATION FACTOR HYBG"/>
    <property type="match status" value="1"/>
</dbReference>
<dbReference type="PROSITE" id="PS01097">
    <property type="entry name" value="HUPF_HYPC"/>
    <property type="match status" value="1"/>
</dbReference>
<evidence type="ECO:0000256" key="1">
    <source>
        <dbReference type="ARBA" id="ARBA00006018"/>
    </source>
</evidence>